<evidence type="ECO:0000313" key="6">
    <source>
        <dbReference type="EMBL" id="ETN97734.1"/>
    </source>
</evidence>
<dbReference type="InterPro" id="IPR036322">
    <property type="entry name" value="WD40_repeat_dom_sf"/>
</dbReference>
<feature type="compositionally biased region" description="Polar residues" evidence="5">
    <location>
        <begin position="77"/>
        <end position="89"/>
    </location>
</feature>
<evidence type="ECO:0000313" key="7">
    <source>
        <dbReference type="Proteomes" id="UP000023152"/>
    </source>
</evidence>
<gene>
    <name evidence="6" type="ORF">RFI_39792</name>
</gene>
<keyword evidence="7" id="KW-1185">Reference proteome</keyword>
<dbReference type="InterPro" id="IPR019775">
    <property type="entry name" value="WD40_repeat_CS"/>
</dbReference>
<dbReference type="PROSITE" id="PS50294">
    <property type="entry name" value="WD_REPEATS_REGION"/>
    <property type="match status" value="2"/>
</dbReference>
<organism evidence="6 7">
    <name type="scientific">Reticulomyxa filosa</name>
    <dbReference type="NCBI Taxonomy" id="46433"/>
    <lineage>
        <taxon>Eukaryota</taxon>
        <taxon>Sar</taxon>
        <taxon>Rhizaria</taxon>
        <taxon>Retaria</taxon>
        <taxon>Foraminifera</taxon>
        <taxon>Monothalamids</taxon>
        <taxon>Reticulomyxidae</taxon>
        <taxon>Reticulomyxa</taxon>
    </lineage>
</organism>
<dbReference type="Proteomes" id="UP000023152">
    <property type="component" value="Unassembled WGS sequence"/>
</dbReference>
<reference evidence="6 7" key="1">
    <citation type="journal article" date="2013" name="Curr. Biol.">
        <title>The Genome of the Foraminiferan Reticulomyxa filosa.</title>
        <authorList>
            <person name="Glockner G."/>
            <person name="Hulsmann N."/>
            <person name="Schleicher M."/>
            <person name="Noegel A.A."/>
            <person name="Eichinger L."/>
            <person name="Gallinger C."/>
            <person name="Pawlowski J."/>
            <person name="Sierra R."/>
            <person name="Euteneuer U."/>
            <person name="Pillet L."/>
            <person name="Moustafa A."/>
            <person name="Platzer M."/>
            <person name="Groth M."/>
            <person name="Szafranski K."/>
            <person name="Schliwa M."/>
        </authorList>
    </citation>
    <scope>NUCLEOTIDE SEQUENCE [LARGE SCALE GENOMIC DNA]</scope>
</reference>
<dbReference type="AlphaFoldDB" id="X6LAH6"/>
<comment type="caution">
    <text evidence="6">The sequence shown here is derived from an EMBL/GenBank/DDBJ whole genome shotgun (WGS) entry which is preliminary data.</text>
</comment>
<feature type="repeat" description="WD" evidence="3">
    <location>
        <begin position="127"/>
        <end position="170"/>
    </location>
</feature>
<dbReference type="SUPFAM" id="SSF50978">
    <property type="entry name" value="WD40 repeat-like"/>
    <property type="match status" value="1"/>
</dbReference>
<feature type="coiled-coil region" evidence="4">
    <location>
        <begin position="6"/>
        <end position="47"/>
    </location>
</feature>
<evidence type="ECO:0000256" key="2">
    <source>
        <dbReference type="ARBA" id="ARBA00022737"/>
    </source>
</evidence>
<dbReference type="OrthoDB" id="7668193at2759"/>
<dbReference type="InterPro" id="IPR015943">
    <property type="entry name" value="WD40/YVTN_repeat-like_dom_sf"/>
</dbReference>
<feature type="non-terminal residue" evidence="6">
    <location>
        <position position="248"/>
    </location>
</feature>
<feature type="region of interest" description="Disordered" evidence="5">
    <location>
        <begin position="77"/>
        <end position="108"/>
    </location>
</feature>
<keyword evidence="4" id="KW-0175">Coiled coil</keyword>
<evidence type="ECO:0000256" key="1">
    <source>
        <dbReference type="ARBA" id="ARBA00022574"/>
    </source>
</evidence>
<proteinExistence type="predicted"/>
<name>X6LAH6_RETFI</name>
<keyword evidence="1 3" id="KW-0853">WD repeat</keyword>
<protein>
    <submittedName>
        <fullName evidence="6">WD-40 repeat protein</fullName>
    </submittedName>
</protein>
<feature type="repeat" description="WD" evidence="3">
    <location>
        <begin position="171"/>
        <end position="218"/>
    </location>
</feature>
<dbReference type="PROSITE" id="PS00678">
    <property type="entry name" value="WD_REPEATS_1"/>
    <property type="match status" value="2"/>
</dbReference>
<dbReference type="PANTHER" id="PTHR22847">
    <property type="entry name" value="WD40 REPEAT PROTEIN"/>
    <property type="match status" value="1"/>
</dbReference>
<evidence type="ECO:0000256" key="3">
    <source>
        <dbReference type="PROSITE-ProRule" id="PRU00221"/>
    </source>
</evidence>
<dbReference type="GO" id="GO:1990234">
    <property type="term" value="C:transferase complex"/>
    <property type="evidence" value="ECO:0007669"/>
    <property type="project" value="UniProtKB-ARBA"/>
</dbReference>
<evidence type="ECO:0000256" key="4">
    <source>
        <dbReference type="SAM" id="Coils"/>
    </source>
</evidence>
<dbReference type="PANTHER" id="PTHR22847:SF637">
    <property type="entry name" value="WD REPEAT DOMAIN 5B"/>
    <property type="match status" value="1"/>
</dbReference>
<dbReference type="Pfam" id="PF00400">
    <property type="entry name" value="WD40"/>
    <property type="match status" value="3"/>
</dbReference>
<dbReference type="Gene3D" id="2.130.10.10">
    <property type="entry name" value="YVTN repeat-like/Quinoprotein amine dehydrogenase"/>
    <property type="match status" value="1"/>
</dbReference>
<dbReference type="EMBL" id="ASPP01048796">
    <property type="protein sequence ID" value="ETN97734.1"/>
    <property type="molecule type" value="Genomic_DNA"/>
</dbReference>
<dbReference type="SMART" id="SM00320">
    <property type="entry name" value="WD40"/>
    <property type="match status" value="3"/>
</dbReference>
<sequence length="248" mass="28433">DSTVEIEKLNTEIKKMSEEIKKKNEKLEFKNKQLLEKEEEIQTICEQLIETCTNNDNNNNKEKQTRVKTTFNTILKEQVKESTQTPNQNDDTEQKESSDSKPSTSLPKTYTEHVFDALRALKLRKAFRKHAKCVYSIHLSSFENGKYLGSGSQDKTVRIWDVNVTKELVSFEGHSEPVHCVKFSDYHYHNNHGVVIASASNDKTICLWNLTTKKMLATLKGHQRGVKSIQFSSFSGGRYLCSGSNDKY</sequence>
<dbReference type="InterPro" id="IPR001680">
    <property type="entry name" value="WD40_rpt"/>
</dbReference>
<keyword evidence="2" id="KW-0677">Repeat</keyword>
<accession>X6LAH6</accession>
<evidence type="ECO:0000256" key="5">
    <source>
        <dbReference type="SAM" id="MobiDB-lite"/>
    </source>
</evidence>
<feature type="non-terminal residue" evidence="6">
    <location>
        <position position="1"/>
    </location>
</feature>
<dbReference type="PROSITE" id="PS50082">
    <property type="entry name" value="WD_REPEATS_2"/>
    <property type="match status" value="2"/>
</dbReference>